<feature type="domain" description="4Fe-4S ferredoxin-type" evidence="4">
    <location>
        <begin position="341"/>
        <end position="368"/>
    </location>
</feature>
<dbReference type="InterPro" id="IPR036812">
    <property type="entry name" value="NAD(P)_OxRdtase_dom_sf"/>
</dbReference>
<sequence length="405" mass="46313">MQYREVQSTGDQVSILGYGGMRFPVVAGKIDEEKATEFLKKAIEAGVNYIDTAYFYHGGQSEIFLGKFLSSGYREQVKIATKMPPWSVQRASDLSKIFEDQRRKLKVDCIDYYLLHALNRETWTKFNSMNALTFLKTLKSERKIDHVGFSFHGDRTLFKEIIDAYPWDFCQIQYNLLDDLNQAGKAGLEYAASKGIAVFVMEPLRGGSLVKNLPEKVLEAYRAFDDTRSPAEWALRWIWNHPGVTMVLSGMTEQQHLQDNLLYAERSGIQIMSREELRIISDVKAVYHKLQKIPCTGCQYCMPCPFGVDIPRCFDLYNSVFLLNQKKMKGFYWLQLGGANGAPSYASLCKNCGKCLEHCPQSIQIPQRLIEVKTYMETPLMKPAIAGTQILLKVQKLFARPKKRL</sequence>
<evidence type="ECO:0000256" key="2">
    <source>
        <dbReference type="ARBA" id="ARBA00023004"/>
    </source>
</evidence>
<dbReference type="RefSeq" id="WP_194702106.1">
    <property type="nucleotide sequence ID" value="NZ_JADKNH010000007.1"/>
</dbReference>
<keyword evidence="6" id="KW-1185">Reference proteome</keyword>
<organism evidence="5 6">
    <name type="scientific">Fusibacter ferrireducens</name>
    <dbReference type="NCBI Taxonomy" id="2785058"/>
    <lineage>
        <taxon>Bacteria</taxon>
        <taxon>Bacillati</taxon>
        <taxon>Bacillota</taxon>
        <taxon>Clostridia</taxon>
        <taxon>Eubacteriales</taxon>
        <taxon>Eubacteriales Family XII. Incertae Sedis</taxon>
        <taxon>Fusibacter</taxon>
    </lineage>
</organism>
<dbReference type="EMBL" id="JADKNH010000007">
    <property type="protein sequence ID" value="MBF4693862.1"/>
    <property type="molecule type" value="Genomic_DNA"/>
</dbReference>
<dbReference type="PROSITE" id="PS51379">
    <property type="entry name" value="4FE4S_FER_2"/>
    <property type="match status" value="1"/>
</dbReference>
<keyword evidence="3" id="KW-0411">Iron-sulfur</keyword>
<proteinExistence type="predicted"/>
<dbReference type="PANTHER" id="PTHR43312">
    <property type="entry name" value="D-THREO-ALDOSE 1-DEHYDROGENASE"/>
    <property type="match status" value="1"/>
</dbReference>
<dbReference type="SUPFAM" id="SSF46548">
    <property type="entry name" value="alpha-helical ferredoxin"/>
    <property type="match status" value="1"/>
</dbReference>
<dbReference type="Gene3D" id="3.20.20.100">
    <property type="entry name" value="NADP-dependent oxidoreductase domain"/>
    <property type="match status" value="1"/>
</dbReference>
<keyword evidence="1" id="KW-0479">Metal-binding</keyword>
<dbReference type="Proteomes" id="UP000614200">
    <property type="component" value="Unassembled WGS sequence"/>
</dbReference>
<accession>A0ABR9ZTR4</accession>
<reference evidence="5 6" key="1">
    <citation type="submission" date="2020-11" db="EMBL/GenBank/DDBJ databases">
        <title>Fusibacter basophilias sp. nov.</title>
        <authorList>
            <person name="Qiu D."/>
        </authorList>
    </citation>
    <scope>NUCLEOTIDE SEQUENCE [LARGE SCALE GENOMIC DNA]</scope>
    <source>
        <strain evidence="5 6">Q10-2</strain>
    </source>
</reference>
<dbReference type="InterPro" id="IPR017896">
    <property type="entry name" value="4Fe4S_Fe-S-bd"/>
</dbReference>
<dbReference type="Pfam" id="PF13187">
    <property type="entry name" value="Fer4_9"/>
    <property type="match status" value="1"/>
</dbReference>
<dbReference type="SUPFAM" id="SSF51430">
    <property type="entry name" value="NAD(P)-linked oxidoreductase"/>
    <property type="match status" value="1"/>
</dbReference>
<comment type="caution">
    <text evidence="5">The sequence shown here is derived from an EMBL/GenBank/DDBJ whole genome shotgun (WGS) entry which is preliminary data.</text>
</comment>
<evidence type="ECO:0000256" key="1">
    <source>
        <dbReference type="ARBA" id="ARBA00022723"/>
    </source>
</evidence>
<evidence type="ECO:0000259" key="4">
    <source>
        <dbReference type="PROSITE" id="PS51379"/>
    </source>
</evidence>
<keyword evidence="2" id="KW-0408">Iron</keyword>
<evidence type="ECO:0000256" key="3">
    <source>
        <dbReference type="ARBA" id="ARBA00023014"/>
    </source>
</evidence>
<dbReference type="PROSITE" id="PS00198">
    <property type="entry name" value="4FE4S_FER_1"/>
    <property type="match status" value="1"/>
</dbReference>
<dbReference type="InterPro" id="IPR023210">
    <property type="entry name" value="NADP_OxRdtase_dom"/>
</dbReference>
<protein>
    <submittedName>
        <fullName evidence="5">Aldo/keto reductase</fullName>
    </submittedName>
</protein>
<dbReference type="Pfam" id="PF00248">
    <property type="entry name" value="Aldo_ket_red"/>
    <property type="match status" value="1"/>
</dbReference>
<name>A0ABR9ZTR4_9FIRM</name>
<gene>
    <name evidence="5" type="ORF">ISU02_12145</name>
</gene>
<dbReference type="CDD" id="cd19096">
    <property type="entry name" value="AKR_Fe-S_oxidoreductase"/>
    <property type="match status" value="1"/>
</dbReference>
<evidence type="ECO:0000313" key="5">
    <source>
        <dbReference type="EMBL" id="MBF4693862.1"/>
    </source>
</evidence>
<evidence type="ECO:0000313" key="6">
    <source>
        <dbReference type="Proteomes" id="UP000614200"/>
    </source>
</evidence>
<dbReference type="PANTHER" id="PTHR43312:SF2">
    <property type="entry name" value="OXIDOREDUCTASE"/>
    <property type="match status" value="1"/>
</dbReference>
<dbReference type="InterPro" id="IPR053135">
    <property type="entry name" value="AKR2_Oxidoreductase"/>
</dbReference>
<dbReference type="InterPro" id="IPR017900">
    <property type="entry name" value="4Fe4S_Fe_S_CS"/>
</dbReference>